<name>Q8GFD5_ENTFL</name>
<proteinExistence type="inferred from homology"/>
<dbReference type="Pfam" id="PF21205">
    <property type="entry name" value="Rep3_C"/>
    <property type="match status" value="1"/>
</dbReference>
<comment type="similarity">
    <text evidence="1">Belongs to the initiator RepB protein family.</text>
</comment>
<dbReference type="RefSeq" id="WP_011117547.1">
    <property type="nucleotide sequence ID" value="NC_005010.1"/>
</dbReference>
<evidence type="ECO:0000313" key="4">
    <source>
        <dbReference type="EMBL" id="AAN76344.1"/>
    </source>
</evidence>
<dbReference type="InterPro" id="IPR036390">
    <property type="entry name" value="WH_DNA-bd_sf"/>
</dbReference>
<reference evidence="4" key="1">
    <citation type="journal article" date="2000" name="Appl. Environ. Microbiol.">
        <title>Characterization and cloning of the genes encoding enterocin 1071A and enterocin 1071B, two antimicrobial peptides produced by Enterococcus faecalis BFE 1071.</title>
        <authorList>
            <person name="Balla E."/>
            <person name="Dicks L.M."/>
            <person name="Du Toit M."/>
            <person name="Van Der Merwe M.J."/>
            <person name="Holzapfel W.H."/>
        </authorList>
    </citation>
    <scope>NUCLEOTIDE SEQUENCE</scope>
    <source>
        <strain evidence="4">BFE 1071</strain>
        <plasmid evidence="4">pEF1071</plasmid>
    </source>
</reference>
<reference evidence="4" key="2">
    <citation type="journal article" date="2005" name="Int. J. Food Microbiol.">
        <title>Molecular analysis of the gene cluster involved in the production and secretion of enterocins 1071A and 1071B and of the genes responsible for the replication and transfer of plasmid pEF1071.</title>
        <authorList>
            <person name="Balla E."/>
            <person name="Dicks L.M."/>
        </authorList>
    </citation>
    <scope>NUCLEOTIDE SEQUENCE</scope>
    <source>
        <strain evidence="4">BFE 1071</strain>
        <plasmid evidence="4">pEF1071</plasmid>
    </source>
</reference>
<dbReference type="AlphaFoldDB" id="Q8GFD5"/>
<dbReference type="InterPro" id="IPR036388">
    <property type="entry name" value="WH-like_DNA-bd_sf"/>
</dbReference>
<dbReference type="InterPro" id="IPR000525">
    <property type="entry name" value="Initiator_Rep_WH1"/>
</dbReference>
<feature type="coiled-coil region" evidence="2">
    <location>
        <begin position="251"/>
        <end position="298"/>
    </location>
</feature>
<geneLocation type="plasmid" evidence="4">
    <name>pEF1071</name>
</geneLocation>
<evidence type="ECO:0000256" key="1">
    <source>
        <dbReference type="ARBA" id="ARBA00038283"/>
    </source>
</evidence>
<keyword evidence="4" id="KW-0614">Plasmid</keyword>
<organism evidence="4">
    <name type="scientific">Enterococcus faecalis</name>
    <name type="common">Streptococcus faecalis</name>
    <dbReference type="NCBI Taxonomy" id="1351"/>
    <lineage>
        <taxon>Bacteria</taxon>
        <taxon>Bacillati</taxon>
        <taxon>Bacillota</taxon>
        <taxon>Bacilli</taxon>
        <taxon>Lactobacillales</taxon>
        <taxon>Enterococcaceae</taxon>
        <taxon>Enterococcus</taxon>
    </lineage>
</organism>
<dbReference type="GO" id="GO:0006270">
    <property type="term" value="P:DNA replication initiation"/>
    <property type="evidence" value="ECO:0007669"/>
    <property type="project" value="InterPro"/>
</dbReference>
<evidence type="ECO:0000259" key="3">
    <source>
        <dbReference type="Pfam" id="PF01051"/>
    </source>
</evidence>
<accession>Q8GFD5</accession>
<gene>
    <name evidence="4" type="primary">repA</name>
</gene>
<keyword evidence="2" id="KW-0175">Coiled coil</keyword>
<dbReference type="Gene3D" id="1.10.10.10">
    <property type="entry name" value="Winged helix-like DNA-binding domain superfamily/Winged helix DNA-binding domain"/>
    <property type="match status" value="1"/>
</dbReference>
<protein>
    <submittedName>
        <fullName evidence="4">RepA</fullName>
    </submittedName>
</protein>
<dbReference type="EMBL" id="AF164559">
    <property type="protein sequence ID" value="AAN76344.1"/>
    <property type="molecule type" value="Genomic_DNA"/>
</dbReference>
<dbReference type="SUPFAM" id="SSF46785">
    <property type="entry name" value="Winged helix' DNA-binding domain"/>
    <property type="match status" value="1"/>
</dbReference>
<sequence>MANELVKYHSELNTIPLRKFTPVEMNLFFSIVSRMREKGDKTVRFTFDQLKELSNYKATANMRFIDDLEETYKNLELRFGRRSQSGLTREFFVMFTKFKINGDTDEPYVDIQIFEDALPLLNDLDSWVRYSLQQFNELQSSYSKTMFRLLKQFRTKGYAYFSKEDFQELLDIPKSYKQGDIDRTVLQPIKQELTAIFKGLSIKKKYGRGRGKPVIGYQFTFKPEIKNANDFNKHAPTKIEQSQALSQVNGQKNYEEQLTTLDDKIKEQERRLDLLKQLKELEQNKKDEKSLQIQTENKDRFTLSKRDKKDILSGLQISINYSKKHIV</sequence>
<evidence type="ECO:0000256" key="2">
    <source>
        <dbReference type="SAM" id="Coils"/>
    </source>
</evidence>
<dbReference type="Pfam" id="PF01051">
    <property type="entry name" value="Rep3_N"/>
    <property type="match status" value="1"/>
</dbReference>
<dbReference type="GO" id="GO:0003887">
    <property type="term" value="F:DNA-directed DNA polymerase activity"/>
    <property type="evidence" value="ECO:0007669"/>
    <property type="project" value="InterPro"/>
</dbReference>
<feature type="domain" description="Initiator Rep protein WH1" evidence="3">
    <location>
        <begin position="6"/>
        <end position="151"/>
    </location>
</feature>